<keyword evidence="3 9" id="KW-1003">Cell membrane</keyword>
<name>A0A9X2IPU1_9BACI</name>
<dbReference type="GO" id="GO:0005886">
    <property type="term" value="C:plasma membrane"/>
    <property type="evidence" value="ECO:0007669"/>
    <property type="project" value="UniProtKB-SubCell"/>
</dbReference>
<dbReference type="Gene3D" id="1.10.1200.120">
    <property type="entry name" value="Large-conductance mechanosensitive channel, MscL, domain 1"/>
    <property type="match status" value="1"/>
</dbReference>
<evidence type="ECO:0000256" key="7">
    <source>
        <dbReference type="ARBA" id="ARBA00023136"/>
    </source>
</evidence>
<keyword evidence="6 9" id="KW-0406">Ion transport</keyword>
<keyword evidence="8 9" id="KW-0407">Ion channel</keyword>
<keyword evidence="2 9" id="KW-0813">Transport</keyword>
<evidence type="ECO:0000256" key="6">
    <source>
        <dbReference type="ARBA" id="ARBA00023065"/>
    </source>
</evidence>
<dbReference type="NCBIfam" id="TIGR00220">
    <property type="entry name" value="mscL"/>
    <property type="match status" value="1"/>
</dbReference>
<dbReference type="InterPro" id="IPR037673">
    <property type="entry name" value="MSC/AndL"/>
</dbReference>
<feature type="transmembrane region" description="Helical" evidence="9">
    <location>
        <begin position="12"/>
        <end position="35"/>
    </location>
</feature>
<dbReference type="HAMAP" id="MF_00115">
    <property type="entry name" value="MscL"/>
    <property type="match status" value="1"/>
</dbReference>
<comment type="similarity">
    <text evidence="9">Belongs to the MscL family.</text>
</comment>
<accession>A0A9X2IPU1</accession>
<evidence type="ECO:0000313" key="11">
    <source>
        <dbReference type="Proteomes" id="UP001139179"/>
    </source>
</evidence>
<comment type="function">
    <text evidence="9">Channel that opens in response to stretch forces in the membrane lipid bilayer. May participate in the regulation of osmotic pressure changes within the cell.</text>
</comment>
<dbReference type="AlphaFoldDB" id="A0A9X2IPU1"/>
<evidence type="ECO:0000256" key="8">
    <source>
        <dbReference type="ARBA" id="ARBA00023303"/>
    </source>
</evidence>
<dbReference type="GO" id="GO:0008381">
    <property type="term" value="F:mechanosensitive monoatomic ion channel activity"/>
    <property type="evidence" value="ECO:0007669"/>
    <property type="project" value="UniProtKB-UniRule"/>
</dbReference>
<gene>
    <name evidence="9 10" type="primary">mscL</name>
    <name evidence="10" type="ORF">M3202_20215</name>
</gene>
<dbReference type="Proteomes" id="UP001139179">
    <property type="component" value="Unassembled WGS sequence"/>
</dbReference>
<evidence type="ECO:0000313" key="10">
    <source>
        <dbReference type="EMBL" id="MCM3716374.1"/>
    </source>
</evidence>
<proteinExistence type="inferred from homology"/>
<keyword evidence="7 9" id="KW-0472">Membrane</keyword>
<organism evidence="10 11">
    <name type="scientific">Halalkalibacter oceani</name>
    <dbReference type="NCBI Taxonomy" id="1653776"/>
    <lineage>
        <taxon>Bacteria</taxon>
        <taxon>Bacillati</taxon>
        <taxon>Bacillota</taxon>
        <taxon>Bacilli</taxon>
        <taxon>Bacillales</taxon>
        <taxon>Bacillaceae</taxon>
        <taxon>Halalkalibacter</taxon>
    </lineage>
</organism>
<comment type="subunit">
    <text evidence="9">Homopentamer.</text>
</comment>
<sequence>MWKEFKEFIMRGNVLDLAVAVVIAGAFTSIVNALVENIIMPSIALIFGNTDFTSEWAYHGITYGVFIQAIIDFLIIAAALFIFVKAFNKITRDRFVKKAAEEVIEKEDEQVVLLREIRDALQKQSN</sequence>
<keyword evidence="4 9" id="KW-0812">Transmembrane</keyword>
<dbReference type="InterPro" id="IPR001185">
    <property type="entry name" value="MS_channel"/>
</dbReference>
<dbReference type="PANTHER" id="PTHR30266:SF2">
    <property type="entry name" value="LARGE-CONDUCTANCE MECHANOSENSITIVE CHANNEL"/>
    <property type="match status" value="1"/>
</dbReference>
<dbReference type="RefSeq" id="WP_251225031.1">
    <property type="nucleotide sequence ID" value="NZ_JAMBOL010000036.1"/>
</dbReference>
<evidence type="ECO:0000256" key="2">
    <source>
        <dbReference type="ARBA" id="ARBA00022448"/>
    </source>
</evidence>
<keyword evidence="11" id="KW-1185">Reference proteome</keyword>
<evidence type="ECO:0000256" key="3">
    <source>
        <dbReference type="ARBA" id="ARBA00022475"/>
    </source>
</evidence>
<comment type="caution">
    <text evidence="10">The sequence shown here is derived from an EMBL/GenBank/DDBJ whole genome shotgun (WGS) entry which is preliminary data.</text>
</comment>
<dbReference type="PRINTS" id="PR01264">
    <property type="entry name" value="MECHCHANNEL"/>
</dbReference>
<feature type="transmembrane region" description="Helical" evidence="9">
    <location>
        <begin position="61"/>
        <end position="84"/>
    </location>
</feature>
<dbReference type="EMBL" id="JAMBOL010000036">
    <property type="protein sequence ID" value="MCM3716374.1"/>
    <property type="molecule type" value="Genomic_DNA"/>
</dbReference>
<dbReference type="PANTHER" id="PTHR30266">
    <property type="entry name" value="MECHANOSENSITIVE CHANNEL MSCL"/>
    <property type="match status" value="1"/>
</dbReference>
<evidence type="ECO:0000256" key="9">
    <source>
        <dbReference type="HAMAP-Rule" id="MF_00115"/>
    </source>
</evidence>
<dbReference type="SUPFAM" id="SSF81330">
    <property type="entry name" value="Gated mechanosensitive channel"/>
    <property type="match status" value="1"/>
</dbReference>
<reference evidence="10" key="1">
    <citation type="submission" date="2022-05" db="EMBL/GenBank/DDBJ databases">
        <title>Comparative Genomics of Spacecraft Associated Microbes.</title>
        <authorList>
            <person name="Tran M.T."/>
            <person name="Wright A."/>
            <person name="Seuylemezian A."/>
            <person name="Eisen J."/>
            <person name="Coil D."/>
        </authorList>
    </citation>
    <scope>NUCLEOTIDE SEQUENCE</scope>
    <source>
        <strain evidence="10">214.1.1</strain>
    </source>
</reference>
<evidence type="ECO:0000256" key="1">
    <source>
        <dbReference type="ARBA" id="ARBA00004141"/>
    </source>
</evidence>
<evidence type="ECO:0000256" key="5">
    <source>
        <dbReference type="ARBA" id="ARBA00022989"/>
    </source>
</evidence>
<dbReference type="InterPro" id="IPR036019">
    <property type="entry name" value="MscL_channel"/>
</dbReference>
<dbReference type="Pfam" id="PF01741">
    <property type="entry name" value="MscL"/>
    <property type="match status" value="1"/>
</dbReference>
<protein>
    <recommendedName>
        <fullName evidence="9">Large-conductance mechanosensitive channel</fullName>
    </recommendedName>
</protein>
<keyword evidence="5 9" id="KW-1133">Transmembrane helix</keyword>
<comment type="subcellular location">
    <subcellularLocation>
        <location evidence="9">Cell membrane</location>
        <topology evidence="9">Multi-pass membrane protein</topology>
    </subcellularLocation>
    <subcellularLocation>
        <location evidence="1">Membrane</location>
        <topology evidence="1">Multi-pass membrane protein</topology>
    </subcellularLocation>
</comment>
<evidence type="ECO:0000256" key="4">
    <source>
        <dbReference type="ARBA" id="ARBA00022692"/>
    </source>
</evidence>